<dbReference type="HOGENOM" id="CLU_584246_0_0_1"/>
<feature type="compositionally biased region" description="Low complexity" evidence="1">
    <location>
        <begin position="1"/>
        <end position="39"/>
    </location>
</feature>
<feature type="region of interest" description="Disordered" evidence="1">
    <location>
        <begin position="1"/>
        <end position="89"/>
    </location>
</feature>
<feature type="compositionally biased region" description="Low complexity" evidence="1">
    <location>
        <begin position="170"/>
        <end position="183"/>
    </location>
</feature>
<feature type="region of interest" description="Disordered" evidence="1">
    <location>
        <begin position="364"/>
        <end position="395"/>
    </location>
</feature>
<dbReference type="AlphaFoldDB" id="W5JG95"/>
<reference evidence="3" key="2">
    <citation type="submission" date="2010-05" db="EMBL/GenBank/DDBJ databases">
        <authorList>
            <person name="Almeida L.G."/>
            <person name="Nicolas M.F."/>
            <person name="Souza R.C."/>
            <person name="Vasconcelos A.T.R."/>
        </authorList>
    </citation>
    <scope>NUCLEOTIDE SEQUENCE</scope>
</reference>
<dbReference type="InterPro" id="IPR012934">
    <property type="entry name" value="Znf_AD"/>
</dbReference>
<evidence type="ECO:0000256" key="1">
    <source>
        <dbReference type="SAM" id="MobiDB-lite"/>
    </source>
</evidence>
<evidence type="ECO:0000313" key="3">
    <source>
        <dbReference type="EMBL" id="ETN63106.1"/>
    </source>
</evidence>
<dbReference type="FunCoup" id="W5JG95">
    <property type="interactions" value="63"/>
</dbReference>
<protein>
    <recommendedName>
        <fullName evidence="2">ZAD domain-containing protein</fullName>
    </recommendedName>
</protein>
<dbReference type="VEuPathDB" id="VectorBase:ADAC005186"/>
<organism evidence="3">
    <name type="scientific">Anopheles darlingi</name>
    <name type="common">Mosquito</name>
    <dbReference type="NCBI Taxonomy" id="43151"/>
    <lineage>
        <taxon>Eukaryota</taxon>
        <taxon>Metazoa</taxon>
        <taxon>Ecdysozoa</taxon>
        <taxon>Arthropoda</taxon>
        <taxon>Hexapoda</taxon>
        <taxon>Insecta</taxon>
        <taxon>Pterygota</taxon>
        <taxon>Neoptera</taxon>
        <taxon>Endopterygota</taxon>
        <taxon>Diptera</taxon>
        <taxon>Nematocera</taxon>
        <taxon>Culicoidea</taxon>
        <taxon>Culicidae</taxon>
        <taxon>Anophelinae</taxon>
        <taxon>Anopheles</taxon>
    </lineage>
</organism>
<feature type="domain" description="ZAD" evidence="2">
    <location>
        <begin position="100"/>
        <end position="162"/>
    </location>
</feature>
<dbReference type="EnsemblMetazoa" id="ADAC005186-RA">
    <property type="protein sequence ID" value="ADAC005186-PA"/>
    <property type="gene ID" value="ADAC005186"/>
</dbReference>
<feature type="compositionally biased region" description="Gly residues" evidence="1">
    <location>
        <begin position="40"/>
        <end position="62"/>
    </location>
</feature>
<dbReference type="OMA" id="HEDEDCK"/>
<dbReference type="GO" id="GO:0008270">
    <property type="term" value="F:zinc ion binding"/>
    <property type="evidence" value="ECO:0007669"/>
    <property type="project" value="InterPro"/>
</dbReference>
<reference evidence="3" key="3">
    <citation type="journal article" date="2013" name="Nucleic Acids Res.">
        <title>The genome of Anopheles darlingi, the main neotropical malaria vector.</title>
        <authorList>
            <person name="Marinotti O."/>
            <person name="Cerqueira G.C."/>
            <person name="de Almeida L.G."/>
            <person name="Ferro M.I."/>
            <person name="Loreto E.L."/>
            <person name="Zaha A."/>
            <person name="Teixeira S.M."/>
            <person name="Wespiser A.R."/>
            <person name="Almeida E Silva A."/>
            <person name="Schlindwein A.D."/>
            <person name="Pacheco A.C."/>
            <person name="Silva A.L."/>
            <person name="Graveley B.R."/>
            <person name="Walenz B.P."/>
            <person name="Lima Bde A."/>
            <person name="Ribeiro C.A."/>
            <person name="Nunes-Silva C.G."/>
            <person name="de Carvalho C.R."/>
            <person name="Soares C.M."/>
            <person name="de Menezes C.B."/>
            <person name="Matiolli C."/>
            <person name="Caffrey D."/>
            <person name="Araujo D.A."/>
            <person name="de Oliveira D.M."/>
            <person name="Golenbock D."/>
            <person name="Grisard E.C."/>
            <person name="Fantinatti-Garboggini F."/>
            <person name="de Carvalho F.M."/>
            <person name="Barcellos F.G."/>
            <person name="Prosdocimi F."/>
            <person name="May G."/>
            <person name="Azevedo Junior G.M."/>
            <person name="Guimaraes G.M."/>
            <person name="Goldman G.H."/>
            <person name="Padilha I.Q."/>
            <person name="Batista Jda S."/>
            <person name="Ferro J.A."/>
            <person name="Ribeiro J.M."/>
            <person name="Fietto J.L."/>
            <person name="Dabbas K.M."/>
            <person name="Cerdeira L."/>
            <person name="Agnez-Lima L.F."/>
            <person name="Brocchi M."/>
            <person name="de Carvalho M.O."/>
            <person name="Teixeira Mde M."/>
            <person name="Diniz Maia Mde M."/>
            <person name="Goldman M.H."/>
            <person name="Cruz Schneider M.P."/>
            <person name="Felipe M.S."/>
            <person name="Hungria M."/>
            <person name="Nicolas M.F."/>
            <person name="Pereira M."/>
            <person name="Montes M.A."/>
            <person name="Cantao M.E."/>
            <person name="Vincentz M."/>
            <person name="Rafael M.S."/>
            <person name="Silverman N."/>
            <person name="Stoco P.H."/>
            <person name="Souza R.C."/>
            <person name="Vicentini R."/>
            <person name="Gazzinelli R.T."/>
            <person name="Neves Rde O."/>
            <person name="Silva R."/>
            <person name="Astolfi-Filho S."/>
            <person name="Maciel T.E."/>
            <person name="Urmenyi T.P."/>
            <person name="Tadei W.P."/>
            <person name="Camargo E.P."/>
            <person name="de Vasconcelos A.T."/>
        </authorList>
    </citation>
    <scope>NUCLEOTIDE SEQUENCE</scope>
</reference>
<dbReference type="Pfam" id="PF07776">
    <property type="entry name" value="zf-AD"/>
    <property type="match status" value="1"/>
</dbReference>
<evidence type="ECO:0000259" key="2">
    <source>
        <dbReference type="Pfam" id="PF07776"/>
    </source>
</evidence>
<dbReference type="SUPFAM" id="SSF57716">
    <property type="entry name" value="Glucocorticoid receptor-like (DNA-binding domain)"/>
    <property type="match status" value="1"/>
</dbReference>
<dbReference type="STRING" id="43151.W5JG95"/>
<reference evidence="4" key="4">
    <citation type="submission" date="2015-06" db="UniProtKB">
        <authorList>
            <consortium name="EnsemblMetazoa"/>
        </authorList>
    </citation>
    <scope>IDENTIFICATION</scope>
</reference>
<dbReference type="eggNOG" id="ENOG502TC95">
    <property type="taxonomic scope" value="Eukaryota"/>
</dbReference>
<feature type="compositionally biased region" description="Basic residues" evidence="1">
    <location>
        <begin position="184"/>
        <end position="194"/>
    </location>
</feature>
<proteinExistence type="predicted"/>
<evidence type="ECO:0000313" key="4">
    <source>
        <dbReference type="EnsemblMetazoa" id="ADAC005186-PA"/>
    </source>
</evidence>
<dbReference type="Proteomes" id="UP000000673">
    <property type="component" value="Unassembled WGS sequence"/>
</dbReference>
<keyword evidence="5" id="KW-1185">Reference proteome</keyword>
<accession>W5JG95</accession>
<dbReference type="GO" id="GO:0005634">
    <property type="term" value="C:nucleus"/>
    <property type="evidence" value="ECO:0007669"/>
    <property type="project" value="InterPro"/>
</dbReference>
<evidence type="ECO:0000313" key="5">
    <source>
        <dbReference type="Proteomes" id="UP000000673"/>
    </source>
</evidence>
<feature type="compositionally biased region" description="Low complexity" evidence="1">
    <location>
        <begin position="69"/>
        <end position="89"/>
    </location>
</feature>
<sequence>MSSASSSTAAASAAGSSTASGATDRSGGPQVPNGQPPVEGGNGGAGGRGGGSDSAGSNGGGSSNLDQPGGSTSTNATTTTGATAAASGTTAAVVRRKTNVCLICGIYTNLSFNIFEPRNGPNIIDVIYEKYKFRAERGDNADKHICFSCNNWLINWYSLQNTSGSRTYEPTPSTSRSSDSSNNRHSHKRTKHSRGGGSGGNDKENVRSAGSLLRSMLEQHDQISSTTAPIDDCGAKDPKDESTIATNALPYAKRICRAMVPSASRYNRRVVLKENYCQPSSSSNVGASQVLVRRNARTRFTNREADVESVAEVTSTTCELDPSTMIRKMFEGQLIRMLEGQGTSVTREAIPSKEEVAIARTNQIHPQSARSGPPRAASNLDPLQGSGGVDTNGNMDAPENIDVILSFDSAISEVIGAVPSLKASSQPPSSGSSSASCDNETFLRSLLDNHRQLYEGLTVSVIGGNRSQ</sequence>
<dbReference type="EMBL" id="ADMH02001295">
    <property type="protein sequence ID" value="ETN63106.1"/>
    <property type="molecule type" value="Genomic_DNA"/>
</dbReference>
<name>W5JG95_ANODA</name>
<reference evidence="3 5" key="1">
    <citation type="journal article" date="2010" name="BMC Genomics">
        <title>Combination of measures distinguishes pre-miRNAs from other stem-loops in the genome of the newly sequenced Anopheles darlingi.</title>
        <authorList>
            <person name="Mendes N.D."/>
            <person name="Freitas A.T."/>
            <person name="Vasconcelos A.T."/>
            <person name="Sagot M.F."/>
        </authorList>
    </citation>
    <scope>NUCLEOTIDE SEQUENCE</scope>
</reference>
<gene>
    <name evidence="3" type="ORF">AND_005186</name>
</gene>
<dbReference type="VEuPathDB" id="VectorBase:ADAR2_012335"/>
<feature type="region of interest" description="Disordered" evidence="1">
    <location>
        <begin position="164"/>
        <end position="206"/>
    </location>
</feature>